<dbReference type="PANTHER" id="PTHR22762">
    <property type="entry name" value="ALPHA-GLUCOSIDASE"/>
    <property type="match status" value="1"/>
</dbReference>
<evidence type="ECO:0000256" key="4">
    <source>
        <dbReference type="RuleBase" id="RU361185"/>
    </source>
</evidence>
<organism evidence="8 9">
    <name type="scientific">Gonium pectorale</name>
    <name type="common">Green alga</name>
    <dbReference type="NCBI Taxonomy" id="33097"/>
    <lineage>
        <taxon>Eukaryota</taxon>
        <taxon>Viridiplantae</taxon>
        <taxon>Chlorophyta</taxon>
        <taxon>core chlorophytes</taxon>
        <taxon>Chlorophyceae</taxon>
        <taxon>CS clade</taxon>
        <taxon>Chlamydomonadales</taxon>
        <taxon>Volvocaceae</taxon>
        <taxon>Gonium</taxon>
    </lineage>
</organism>
<evidence type="ECO:0000256" key="1">
    <source>
        <dbReference type="ARBA" id="ARBA00007806"/>
    </source>
</evidence>
<accession>A0A150G352</accession>
<keyword evidence="4" id="KW-0326">Glycosidase</keyword>
<dbReference type="SUPFAM" id="SSF51445">
    <property type="entry name" value="(Trans)glycosidases"/>
    <property type="match status" value="1"/>
</dbReference>
<dbReference type="SUPFAM" id="SSF74650">
    <property type="entry name" value="Galactose mutarotase-like"/>
    <property type="match status" value="1"/>
</dbReference>
<dbReference type="Proteomes" id="UP000075714">
    <property type="component" value="Unassembled WGS sequence"/>
</dbReference>
<evidence type="ECO:0000259" key="6">
    <source>
        <dbReference type="Pfam" id="PF01055"/>
    </source>
</evidence>
<keyword evidence="9" id="KW-1185">Reference proteome</keyword>
<feature type="domain" description="Glycoside hydrolase family 31 N-terminal" evidence="7">
    <location>
        <begin position="24"/>
        <end position="106"/>
    </location>
</feature>
<dbReference type="CDD" id="cd14752">
    <property type="entry name" value="GH31_N"/>
    <property type="match status" value="1"/>
</dbReference>
<feature type="chain" id="PRO_5007561849" description="Maltase" evidence="5">
    <location>
        <begin position="22"/>
        <end position="218"/>
    </location>
</feature>
<dbReference type="GO" id="GO:0004553">
    <property type="term" value="F:hydrolase activity, hydrolyzing O-glycosyl compounds"/>
    <property type="evidence" value="ECO:0007669"/>
    <property type="project" value="InterPro"/>
</dbReference>
<dbReference type="Gene3D" id="2.60.40.1760">
    <property type="entry name" value="glycosyl hydrolase (family 31)"/>
    <property type="match status" value="1"/>
</dbReference>
<name>A0A150G352_GONPE</name>
<feature type="signal peptide" evidence="5">
    <location>
        <begin position="1"/>
        <end position="21"/>
    </location>
</feature>
<feature type="domain" description="Glycoside hydrolase family 31 TIM barrel" evidence="6">
    <location>
        <begin position="147"/>
        <end position="217"/>
    </location>
</feature>
<dbReference type="Gene3D" id="3.20.20.80">
    <property type="entry name" value="Glycosidases"/>
    <property type="match status" value="1"/>
</dbReference>
<dbReference type="OrthoDB" id="526025at2759"/>
<dbReference type="InterPro" id="IPR017853">
    <property type="entry name" value="GH"/>
</dbReference>
<proteinExistence type="inferred from homology"/>
<dbReference type="Pfam" id="PF13802">
    <property type="entry name" value="Gal_mutarotas_2"/>
    <property type="match status" value="1"/>
</dbReference>
<protein>
    <recommendedName>
        <fullName evidence="3">Maltase</fullName>
    </recommendedName>
</protein>
<dbReference type="AlphaFoldDB" id="A0A150G352"/>
<evidence type="ECO:0000256" key="5">
    <source>
        <dbReference type="SAM" id="SignalP"/>
    </source>
</evidence>
<dbReference type="GO" id="GO:0030246">
    <property type="term" value="F:carbohydrate binding"/>
    <property type="evidence" value="ECO:0007669"/>
    <property type="project" value="InterPro"/>
</dbReference>
<evidence type="ECO:0000313" key="9">
    <source>
        <dbReference type="Proteomes" id="UP000075714"/>
    </source>
</evidence>
<evidence type="ECO:0000256" key="3">
    <source>
        <dbReference type="ARBA" id="ARBA00041343"/>
    </source>
</evidence>
<evidence type="ECO:0000256" key="2">
    <source>
        <dbReference type="ARBA" id="ARBA00023180"/>
    </source>
</evidence>
<dbReference type="STRING" id="33097.A0A150G352"/>
<dbReference type="InterPro" id="IPR025887">
    <property type="entry name" value="Glyco_hydro_31_N_dom"/>
</dbReference>
<keyword evidence="2" id="KW-0325">Glycoprotein</keyword>
<comment type="caution">
    <text evidence="8">The sequence shown here is derived from an EMBL/GenBank/DDBJ whole genome shotgun (WGS) entry which is preliminary data.</text>
</comment>
<dbReference type="PROSITE" id="PS51257">
    <property type="entry name" value="PROKAR_LIPOPROTEIN"/>
    <property type="match status" value="1"/>
</dbReference>
<dbReference type="Pfam" id="PF01055">
    <property type="entry name" value="Glyco_hydro_31_2nd"/>
    <property type="match status" value="1"/>
</dbReference>
<reference evidence="9" key="1">
    <citation type="journal article" date="2016" name="Nat. Commun.">
        <title>The Gonium pectorale genome demonstrates co-option of cell cycle regulation during the evolution of multicellularity.</title>
        <authorList>
            <person name="Hanschen E.R."/>
            <person name="Marriage T.N."/>
            <person name="Ferris P.J."/>
            <person name="Hamaji T."/>
            <person name="Toyoda A."/>
            <person name="Fujiyama A."/>
            <person name="Neme R."/>
            <person name="Noguchi H."/>
            <person name="Minakuchi Y."/>
            <person name="Suzuki M."/>
            <person name="Kawai-Toyooka H."/>
            <person name="Smith D.R."/>
            <person name="Sparks H."/>
            <person name="Anderson J."/>
            <person name="Bakaric R."/>
            <person name="Luria V."/>
            <person name="Karger A."/>
            <person name="Kirschner M.W."/>
            <person name="Durand P.M."/>
            <person name="Michod R.E."/>
            <person name="Nozaki H."/>
            <person name="Olson B.J."/>
        </authorList>
    </citation>
    <scope>NUCLEOTIDE SEQUENCE [LARGE SCALE GENOMIC DNA]</scope>
    <source>
        <strain evidence="9">NIES-2863</strain>
    </source>
</reference>
<keyword evidence="4" id="KW-0378">Hydrolase</keyword>
<dbReference type="InterPro" id="IPR011013">
    <property type="entry name" value="Gal_mutarotase_sf_dom"/>
</dbReference>
<dbReference type="GO" id="GO:0005975">
    <property type="term" value="P:carbohydrate metabolic process"/>
    <property type="evidence" value="ECO:0007669"/>
    <property type="project" value="InterPro"/>
</dbReference>
<dbReference type="EMBL" id="LSYV01000071">
    <property type="protein sequence ID" value="KXZ44302.1"/>
    <property type="molecule type" value="Genomic_DNA"/>
</dbReference>
<keyword evidence="5" id="KW-0732">Signal</keyword>
<evidence type="ECO:0000313" key="8">
    <source>
        <dbReference type="EMBL" id="KXZ44302.1"/>
    </source>
</evidence>
<evidence type="ECO:0000259" key="7">
    <source>
        <dbReference type="Pfam" id="PF13802"/>
    </source>
</evidence>
<gene>
    <name evidence="8" type="ORF">GPECTOR_70g533</name>
</gene>
<dbReference type="PANTHER" id="PTHR22762:SF133">
    <property type="entry name" value="P-TYPE DOMAIN-CONTAINING PROTEIN"/>
    <property type="match status" value="1"/>
</dbReference>
<sequence length="218" mass="23344">MGGARGSAATVLLSLGAGGGCLVFKPQYLQLRADVGPEVNLYGMGETTQAEGLRLRRDGSSRALWNSDTPAAAVGVNLYGSHPVLYGVSPGGAAWGWFLASSNAMDFSAGSGDVTFRVTGGILELYVFAGPSPNAVAAQYQEVVGRPAMPPRWALGFHQSRYGYGSVDELIQVASSYEAARIPLEVVWSDIDYTDRARMFTLDPQRYPQARLRAFVDE</sequence>
<dbReference type="InterPro" id="IPR000322">
    <property type="entry name" value="Glyco_hydro_31_TIM"/>
</dbReference>
<comment type="similarity">
    <text evidence="1 4">Belongs to the glycosyl hydrolase 31 family.</text>
</comment>